<dbReference type="InterPro" id="IPR036047">
    <property type="entry name" value="F-box-like_dom_sf"/>
</dbReference>
<organism evidence="2 3">
    <name type="scientific">Somion occarium</name>
    <dbReference type="NCBI Taxonomy" id="3059160"/>
    <lineage>
        <taxon>Eukaryota</taxon>
        <taxon>Fungi</taxon>
        <taxon>Dikarya</taxon>
        <taxon>Basidiomycota</taxon>
        <taxon>Agaricomycotina</taxon>
        <taxon>Agaricomycetes</taxon>
        <taxon>Polyporales</taxon>
        <taxon>Cerrenaceae</taxon>
        <taxon>Somion</taxon>
    </lineage>
</organism>
<dbReference type="SUPFAM" id="SSF50985">
    <property type="entry name" value="RCC1/BLIP-II"/>
    <property type="match status" value="1"/>
</dbReference>
<dbReference type="Proteomes" id="UP001497453">
    <property type="component" value="Chromosome 8"/>
</dbReference>
<dbReference type="PROSITE" id="PS50012">
    <property type="entry name" value="RCC1_3"/>
    <property type="match status" value="2"/>
</dbReference>
<dbReference type="EMBL" id="OZ037951">
    <property type="protein sequence ID" value="CAL1714557.1"/>
    <property type="molecule type" value="Genomic_DNA"/>
</dbReference>
<dbReference type="Pfam" id="PF13540">
    <property type="entry name" value="RCC1_2"/>
    <property type="match status" value="1"/>
</dbReference>
<dbReference type="PANTHER" id="PTHR45982:SF3">
    <property type="entry name" value="F-BOX PROTEIN POF9"/>
    <property type="match status" value="1"/>
</dbReference>
<proteinExistence type="predicted"/>
<dbReference type="InterPro" id="IPR051553">
    <property type="entry name" value="Ran_GTPase-activating"/>
</dbReference>
<evidence type="ECO:0008006" key="4">
    <source>
        <dbReference type="Google" id="ProtNLM"/>
    </source>
</evidence>
<dbReference type="PANTHER" id="PTHR45982">
    <property type="entry name" value="REGULATOR OF CHROMOSOME CONDENSATION"/>
    <property type="match status" value="1"/>
</dbReference>
<dbReference type="SUPFAM" id="SSF81383">
    <property type="entry name" value="F-box domain"/>
    <property type="match status" value="1"/>
</dbReference>
<feature type="repeat" description="RCC1" evidence="1">
    <location>
        <begin position="466"/>
        <end position="549"/>
    </location>
</feature>
<dbReference type="InterPro" id="IPR000408">
    <property type="entry name" value="Reg_chr_condens"/>
</dbReference>
<feature type="repeat" description="RCC1" evidence="1">
    <location>
        <begin position="133"/>
        <end position="188"/>
    </location>
</feature>
<evidence type="ECO:0000313" key="2">
    <source>
        <dbReference type="EMBL" id="CAL1714557.1"/>
    </source>
</evidence>
<dbReference type="Gene3D" id="2.130.10.30">
    <property type="entry name" value="Regulator of chromosome condensation 1/beta-lactamase-inhibitor protein II"/>
    <property type="match status" value="2"/>
</dbReference>
<reference evidence="3" key="1">
    <citation type="submission" date="2024-04" db="EMBL/GenBank/DDBJ databases">
        <authorList>
            <person name="Shaw F."/>
            <person name="Minotto A."/>
        </authorList>
    </citation>
    <scope>NUCLEOTIDE SEQUENCE [LARGE SCALE GENOMIC DNA]</scope>
</reference>
<accession>A0ABP1E3L0</accession>
<evidence type="ECO:0000256" key="1">
    <source>
        <dbReference type="PROSITE-ProRule" id="PRU00235"/>
    </source>
</evidence>
<keyword evidence="3" id="KW-1185">Reference proteome</keyword>
<gene>
    <name evidence="2" type="ORF">GFSPODELE1_LOCUS9823</name>
</gene>
<sequence>MPSIKDIPAEIFLDNLLLMLPVPDILRLGCTNRFFYLLTNDEPFWHQRLQQDFNFPSSDTARTTGWKFIYKRLTNPKVYLWGHASCGRLGKIPLPMQHLSDGVPSPHHMQLPGVKVVSLVGSGWAFHALDTKGNMYVWGTLDGLRPVSIRDGFSQASTITYVPMRLGLPKPIRSVSCGRLHAAAFDATGNIWNLTSWGRPFRLVSTLLDRSSPHSTPIQVECGWWSVAVLTASRDVIIWWPTRGEMLQRIRAKNRELDKYNPQSKAKPVSDLNHHNRGVISYIPCYTWELAMDPVRLPGIPVNSLPDLVHTGLSHDARQEETVLTKIAVTENSLIGLTNKGHVLRYTRLFNENSYLLGLWEYLPYFSDLAKVRDCGPFADGSADHIDPPQMMHINHISAHFRTFCAYSTGARDRSVVLINKPENTDTPVVPEPNTVKPVIHPNLQFQYVISVVLGDLHYAALTSTGKLFTWGEYNRGALGLGDPTTIEPGQPGGFATEEERQDVIREGFATLEPPDVKVPTEVKFENGRETFCFAATAGGWHTGTLVIDMDPDAEEGVVTVEEGATH</sequence>
<dbReference type="InterPro" id="IPR009091">
    <property type="entry name" value="RCC1/BLIP-II"/>
</dbReference>
<protein>
    <recommendedName>
        <fullName evidence="4">F-box domain-containing protein</fullName>
    </recommendedName>
</protein>
<evidence type="ECO:0000313" key="3">
    <source>
        <dbReference type="Proteomes" id="UP001497453"/>
    </source>
</evidence>
<name>A0ABP1E3L0_9APHY</name>